<dbReference type="PaxDb" id="65489-OBART03G17970.1"/>
<dbReference type="EnsemblPlants" id="OBART03G17970.1">
    <property type="protein sequence ID" value="OBART03G17970.1"/>
    <property type="gene ID" value="OBART03G17970"/>
</dbReference>
<organism evidence="2">
    <name type="scientific">Oryza barthii</name>
    <dbReference type="NCBI Taxonomy" id="65489"/>
    <lineage>
        <taxon>Eukaryota</taxon>
        <taxon>Viridiplantae</taxon>
        <taxon>Streptophyta</taxon>
        <taxon>Embryophyta</taxon>
        <taxon>Tracheophyta</taxon>
        <taxon>Spermatophyta</taxon>
        <taxon>Magnoliopsida</taxon>
        <taxon>Liliopsida</taxon>
        <taxon>Poales</taxon>
        <taxon>Poaceae</taxon>
        <taxon>BOP clade</taxon>
        <taxon>Oryzoideae</taxon>
        <taxon>Oryzeae</taxon>
        <taxon>Oryzinae</taxon>
        <taxon>Oryza</taxon>
    </lineage>
</organism>
<evidence type="ECO:0000313" key="3">
    <source>
        <dbReference type="Proteomes" id="UP000026960"/>
    </source>
</evidence>
<accession>A0A0D3FIP3</accession>
<reference evidence="2" key="2">
    <citation type="submission" date="2015-03" db="UniProtKB">
        <authorList>
            <consortium name="EnsemblPlants"/>
        </authorList>
    </citation>
    <scope>IDENTIFICATION</scope>
</reference>
<keyword evidence="3" id="KW-1185">Reference proteome</keyword>
<dbReference type="HOGENOM" id="CLU_183298_0_0_1"/>
<dbReference type="AlphaFoldDB" id="A0A0D3FIP3"/>
<name>A0A0D3FIP3_9ORYZ</name>
<reference evidence="2" key="1">
    <citation type="journal article" date="2009" name="Rice">
        <title>De Novo Next Generation Sequencing of Plant Genomes.</title>
        <authorList>
            <person name="Rounsley S."/>
            <person name="Marri P.R."/>
            <person name="Yu Y."/>
            <person name="He R."/>
            <person name="Sisneros N."/>
            <person name="Goicoechea J.L."/>
            <person name="Lee S.J."/>
            <person name="Angelova A."/>
            <person name="Kudrna D."/>
            <person name="Luo M."/>
            <person name="Affourtit J."/>
            <person name="Desany B."/>
            <person name="Knight J."/>
            <person name="Niazi F."/>
            <person name="Egholm M."/>
            <person name="Wing R.A."/>
        </authorList>
    </citation>
    <scope>NUCLEOTIDE SEQUENCE [LARGE SCALE GENOMIC DNA]</scope>
    <source>
        <strain evidence="2">cv. IRGC 105608</strain>
    </source>
</reference>
<sequence length="73" mass="8127">MGLSQVKVEANPMNNRRFSLTLKKGDDLNGQQHLVIVEEEDLSPLGKYATLVDSNTNEEPRTSLLDGTRQSNL</sequence>
<dbReference type="Proteomes" id="UP000026960">
    <property type="component" value="Chromosome 3"/>
</dbReference>
<proteinExistence type="predicted"/>
<evidence type="ECO:0000313" key="2">
    <source>
        <dbReference type="EnsemblPlants" id="OBART03G17970.1"/>
    </source>
</evidence>
<dbReference type="Gramene" id="OBART03G17970.1">
    <property type="protein sequence ID" value="OBART03G17970.1"/>
    <property type="gene ID" value="OBART03G17970"/>
</dbReference>
<evidence type="ECO:0000256" key="1">
    <source>
        <dbReference type="SAM" id="MobiDB-lite"/>
    </source>
</evidence>
<feature type="region of interest" description="Disordered" evidence="1">
    <location>
        <begin position="52"/>
        <end position="73"/>
    </location>
</feature>
<protein>
    <submittedName>
        <fullName evidence="2">Uncharacterized protein</fullName>
    </submittedName>
</protein>